<organism evidence="1 2">
    <name type="scientific">Bauhinia variegata</name>
    <name type="common">Purple orchid tree</name>
    <name type="synonym">Phanera variegata</name>
    <dbReference type="NCBI Taxonomy" id="167791"/>
    <lineage>
        <taxon>Eukaryota</taxon>
        <taxon>Viridiplantae</taxon>
        <taxon>Streptophyta</taxon>
        <taxon>Embryophyta</taxon>
        <taxon>Tracheophyta</taxon>
        <taxon>Spermatophyta</taxon>
        <taxon>Magnoliopsida</taxon>
        <taxon>eudicotyledons</taxon>
        <taxon>Gunneridae</taxon>
        <taxon>Pentapetalae</taxon>
        <taxon>rosids</taxon>
        <taxon>fabids</taxon>
        <taxon>Fabales</taxon>
        <taxon>Fabaceae</taxon>
        <taxon>Cercidoideae</taxon>
        <taxon>Cercideae</taxon>
        <taxon>Bauhiniinae</taxon>
        <taxon>Bauhinia</taxon>
    </lineage>
</organism>
<comment type="caution">
    <text evidence="1">The sequence shown here is derived from an EMBL/GenBank/DDBJ whole genome shotgun (WGS) entry which is preliminary data.</text>
</comment>
<dbReference type="Proteomes" id="UP000828941">
    <property type="component" value="Chromosome 6"/>
</dbReference>
<proteinExistence type="predicted"/>
<keyword evidence="2" id="KW-1185">Reference proteome</keyword>
<sequence length="80" mass="9069">MPGSSASKRGGTMPAANLLLYFQRRVAQKNGQELDLHQANHGNNLWQGYLCQVDFIAVAQLFGYNNGEEWMVAYFLFNEK</sequence>
<name>A0ACB9NLX7_BAUVA</name>
<protein>
    <submittedName>
        <fullName evidence="1">Uncharacterized protein</fullName>
    </submittedName>
</protein>
<dbReference type="EMBL" id="CM039431">
    <property type="protein sequence ID" value="KAI4337170.1"/>
    <property type="molecule type" value="Genomic_DNA"/>
</dbReference>
<evidence type="ECO:0000313" key="2">
    <source>
        <dbReference type="Proteomes" id="UP000828941"/>
    </source>
</evidence>
<evidence type="ECO:0000313" key="1">
    <source>
        <dbReference type="EMBL" id="KAI4337170.1"/>
    </source>
</evidence>
<gene>
    <name evidence="1" type="ORF">L6164_015617</name>
</gene>
<accession>A0ACB9NLX7</accession>
<reference evidence="1 2" key="1">
    <citation type="journal article" date="2022" name="DNA Res.">
        <title>Chromosomal-level genome assembly of the orchid tree Bauhinia variegata (Leguminosae; Cercidoideae) supports the allotetraploid origin hypothesis of Bauhinia.</title>
        <authorList>
            <person name="Zhong Y."/>
            <person name="Chen Y."/>
            <person name="Zheng D."/>
            <person name="Pang J."/>
            <person name="Liu Y."/>
            <person name="Luo S."/>
            <person name="Meng S."/>
            <person name="Qian L."/>
            <person name="Wei D."/>
            <person name="Dai S."/>
            <person name="Zhou R."/>
        </authorList>
    </citation>
    <scope>NUCLEOTIDE SEQUENCE [LARGE SCALE GENOMIC DNA]</scope>
    <source>
        <strain evidence="1">BV-YZ2020</strain>
    </source>
</reference>